<feature type="transmembrane region" description="Helical" evidence="1">
    <location>
        <begin position="16"/>
        <end position="35"/>
    </location>
</feature>
<name>A0A7S3APU3_9EUKA</name>
<proteinExistence type="predicted"/>
<gene>
    <name evidence="2" type="ORF">HERI1096_LOCUS12181</name>
</gene>
<evidence type="ECO:0000256" key="1">
    <source>
        <dbReference type="SAM" id="Phobius"/>
    </source>
</evidence>
<sequence length="288" mass="31641">MALHMDAYSYIRRSTGVALLIAIIAQHATGLLIWAHGLGSAVPGIIHVLRMGGMGAAISALAPLAHLPASLLPCVLAMHFTSLIVHMYTIIAVAHSEHYSDDVRVYRTTLAVMTTWVEACTLFFMWWHSGRGFWRQVRGSATGSSCLRLAVAVLLSKSVGSADEVYPPGNLSKQASFASSIGCIVVAGIFSPKRRQVIAVLVRRFTVAVQHLCRSRKARSLEKVHLFDARSSVDTESRRVRSPPNKLAKFLWLAYFCFFGGYLIAYMLQNDLLKSNNTDLRTPTPAVI</sequence>
<evidence type="ECO:0000313" key="2">
    <source>
        <dbReference type="EMBL" id="CAE0111521.1"/>
    </source>
</evidence>
<keyword evidence="1" id="KW-1133">Transmembrane helix</keyword>
<reference evidence="2" key="1">
    <citation type="submission" date="2021-01" db="EMBL/GenBank/DDBJ databases">
        <authorList>
            <person name="Corre E."/>
            <person name="Pelletier E."/>
            <person name="Niang G."/>
            <person name="Scheremetjew M."/>
            <person name="Finn R."/>
            <person name="Kale V."/>
            <person name="Holt S."/>
            <person name="Cochrane G."/>
            <person name="Meng A."/>
            <person name="Brown T."/>
            <person name="Cohen L."/>
        </authorList>
    </citation>
    <scope>NUCLEOTIDE SEQUENCE</scope>
    <source>
        <strain evidence="2">CCMP281</strain>
    </source>
</reference>
<keyword evidence="1" id="KW-0812">Transmembrane</keyword>
<feature type="transmembrane region" description="Helical" evidence="1">
    <location>
        <begin position="71"/>
        <end position="93"/>
    </location>
</feature>
<protein>
    <submittedName>
        <fullName evidence="2">Uncharacterized protein</fullName>
    </submittedName>
</protein>
<feature type="transmembrane region" description="Helical" evidence="1">
    <location>
        <begin position="105"/>
        <end position="127"/>
    </location>
</feature>
<dbReference type="AlphaFoldDB" id="A0A7S3APU3"/>
<feature type="transmembrane region" description="Helical" evidence="1">
    <location>
        <begin position="247"/>
        <end position="268"/>
    </location>
</feature>
<feature type="transmembrane region" description="Helical" evidence="1">
    <location>
        <begin position="41"/>
        <end position="64"/>
    </location>
</feature>
<accession>A0A7S3APU3</accession>
<dbReference type="EMBL" id="HBHX01021816">
    <property type="protein sequence ID" value="CAE0111521.1"/>
    <property type="molecule type" value="Transcribed_RNA"/>
</dbReference>
<organism evidence="2">
    <name type="scientific">Haptolina ericina</name>
    <dbReference type="NCBI Taxonomy" id="156174"/>
    <lineage>
        <taxon>Eukaryota</taxon>
        <taxon>Haptista</taxon>
        <taxon>Haptophyta</taxon>
        <taxon>Prymnesiophyceae</taxon>
        <taxon>Prymnesiales</taxon>
        <taxon>Prymnesiaceae</taxon>
        <taxon>Haptolina</taxon>
    </lineage>
</organism>
<keyword evidence="1" id="KW-0472">Membrane</keyword>